<feature type="transmembrane region" description="Helical" evidence="1">
    <location>
        <begin position="70"/>
        <end position="89"/>
    </location>
</feature>
<evidence type="ECO:0000313" key="2">
    <source>
        <dbReference type="EMBL" id="MEL1245195.1"/>
    </source>
</evidence>
<keyword evidence="1" id="KW-1133">Transmembrane helix</keyword>
<sequence length="258" mass="28535">MKSSNPFFNNKTFSPTSRVYGAQEDVNVITHNETMTVKGTINKSMFLFAILVTSALLSGYLMLFEGVHPYALLLGGGITGFVIALIATFKPNYSGVLAPAYSLFEGLFIGGISIILELRYPGVALKAAGGTLVTFMVCFLLYRFGIVKVTEQFRSVVMASVLAIGTYYLLSWIVSFFTGSYFVGHSFEDSSLMSIGISVFIIVVASLNLFLNFDMIEQGAQRRLPKHMEWYSAMGLMIAVVWLYLEFLKLFAKISGRD</sequence>
<keyword evidence="1" id="KW-0812">Transmembrane</keyword>
<dbReference type="PANTHER" id="PTHR41282">
    <property type="entry name" value="CONSERVED TRANSMEMBRANE PROTEIN-RELATED"/>
    <property type="match status" value="1"/>
</dbReference>
<keyword evidence="1" id="KW-0472">Membrane</keyword>
<protein>
    <submittedName>
        <fullName evidence="2">Bax inhibitor-1/YccA family protein</fullName>
    </submittedName>
</protein>
<organism evidence="2 3">
    <name type="scientific">Flavobacterium arundinis</name>
    <dbReference type="NCBI Taxonomy" id="3139143"/>
    <lineage>
        <taxon>Bacteria</taxon>
        <taxon>Pseudomonadati</taxon>
        <taxon>Bacteroidota</taxon>
        <taxon>Flavobacteriia</taxon>
        <taxon>Flavobacteriales</taxon>
        <taxon>Flavobacteriaceae</taxon>
        <taxon>Flavobacterium</taxon>
    </lineage>
</organism>
<evidence type="ECO:0000313" key="3">
    <source>
        <dbReference type="Proteomes" id="UP001464555"/>
    </source>
</evidence>
<evidence type="ECO:0000256" key="1">
    <source>
        <dbReference type="SAM" id="Phobius"/>
    </source>
</evidence>
<feature type="transmembrane region" description="Helical" evidence="1">
    <location>
        <begin position="191"/>
        <end position="211"/>
    </location>
</feature>
<comment type="caution">
    <text evidence="2">The sequence shown here is derived from an EMBL/GenBank/DDBJ whole genome shotgun (WGS) entry which is preliminary data.</text>
</comment>
<dbReference type="Proteomes" id="UP001464555">
    <property type="component" value="Unassembled WGS sequence"/>
</dbReference>
<feature type="transmembrane region" description="Helical" evidence="1">
    <location>
        <begin position="156"/>
        <end position="179"/>
    </location>
</feature>
<dbReference type="Pfam" id="PF12811">
    <property type="entry name" value="BaxI_1"/>
    <property type="match status" value="1"/>
</dbReference>
<dbReference type="InterPro" id="IPR010539">
    <property type="entry name" value="BaxI_1-like"/>
</dbReference>
<accession>A0ABU9HYE5</accession>
<reference evidence="2 3" key="1">
    <citation type="submission" date="2024-04" db="EMBL/GenBank/DDBJ databases">
        <title>Flavobacterium sp. DGU11 16S ribosomal RNA gene Genome sequencing and assembly.</title>
        <authorList>
            <person name="Park S."/>
        </authorList>
    </citation>
    <scope>NUCLEOTIDE SEQUENCE [LARGE SCALE GENOMIC DNA]</scope>
    <source>
        <strain evidence="2 3">DGU11</strain>
    </source>
</reference>
<feature type="transmembrane region" description="Helical" evidence="1">
    <location>
        <begin position="231"/>
        <end position="252"/>
    </location>
</feature>
<gene>
    <name evidence="2" type="ORF">AAEO56_13040</name>
</gene>
<dbReference type="EMBL" id="JBBYHR010000007">
    <property type="protein sequence ID" value="MEL1245195.1"/>
    <property type="molecule type" value="Genomic_DNA"/>
</dbReference>
<proteinExistence type="predicted"/>
<dbReference type="PANTHER" id="PTHR41282:SF1">
    <property type="entry name" value="CONSERVED TRANSMEMBRANE PROTEIN-RELATED"/>
    <property type="match status" value="1"/>
</dbReference>
<feature type="transmembrane region" description="Helical" evidence="1">
    <location>
        <begin position="96"/>
        <end position="116"/>
    </location>
</feature>
<feature type="transmembrane region" description="Helical" evidence="1">
    <location>
        <begin position="45"/>
        <end position="64"/>
    </location>
</feature>
<dbReference type="RefSeq" id="WP_341697509.1">
    <property type="nucleotide sequence ID" value="NZ_JBBYHR010000007.1"/>
</dbReference>
<feature type="transmembrane region" description="Helical" evidence="1">
    <location>
        <begin position="122"/>
        <end position="144"/>
    </location>
</feature>
<keyword evidence="3" id="KW-1185">Reference proteome</keyword>
<name>A0ABU9HYE5_9FLAO</name>
<dbReference type="PIRSF" id="PIRSF009160">
    <property type="entry name" value="UCP009160"/>
    <property type="match status" value="1"/>
</dbReference>